<keyword evidence="3" id="KW-0479">Metal-binding</keyword>
<dbReference type="InterPro" id="IPR001128">
    <property type="entry name" value="Cyt_P450"/>
</dbReference>
<evidence type="ECO:0000256" key="1">
    <source>
        <dbReference type="ARBA" id="ARBA00010617"/>
    </source>
</evidence>
<evidence type="ECO:0000256" key="6">
    <source>
        <dbReference type="ARBA" id="ARBA00023033"/>
    </source>
</evidence>
<accession>A0A1E7ERW5</accession>
<dbReference type="Proteomes" id="UP000095751">
    <property type="component" value="Unassembled WGS sequence"/>
</dbReference>
<dbReference type="Gene3D" id="1.10.630.10">
    <property type="entry name" value="Cytochrome P450"/>
    <property type="match status" value="1"/>
</dbReference>
<proteinExistence type="inferred from homology"/>
<dbReference type="PANTHER" id="PTHR24291:SF50">
    <property type="entry name" value="BIFUNCTIONAL ALBAFLAVENONE MONOOXYGENASE_TERPENE SYNTHASE"/>
    <property type="match status" value="1"/>
</dbReference>
<gene>
    <name evidence="7" type="ORF">FRACYDRAFT_196248</name>
</gene>
<protein>
    <submittedName>
        <fullName evidence="7">Cytochrome P450</fullName>
    </submittedName>
</protein>
<dbReference type="InterPro" id="IPR036396">
    <property type="entry name" value="Cyt_P450_sf"/>
</dbReference>
<keyword evidence="6" id="KW-0503">Monooxygenase</keyword>
<keyword evidence="4" id="KW-0560">Oxidoreductase</keyword>
<dbReference type="AlphaFoldDB" id="A0A1E7ERW5"/>
<dbReference type="GO" id="GO:0005506">
    <property type="term" value="F:iron ion binding"/>
    <property type="evidence" value="ECO:0007669"/>
    <property type="project" value="InterPro"/>
</dbReference>
<evidence type="ECO:0000256" key="3">
    <source>
        <dbReference type="ARBA" id="ARBA00022723"/>
    </source>
</evidence>
<feature type="non-terminal residue" evidence="7">
    <location>
        <position position="1"/>
    </location>
</feature>
<dbReference type="GO" id="GO:0020037">
    <property type="term" value="F:heme binding"/>
    <property type="evidence" value="ECO:0007669"/>
    <property type="project" value="InterPro"/>
</dbReference>
<keyword evidence="5" id="KW-0408">Iron</keyword>
<dbReference type="PANTHER" id="PTHR24291">
    <property type="entry name" value="CYTOCHROME P450 FAMILY 4"/>
    <property type="match status" value="1"/>
</dbReference>
<dbReference type="GO" id="GO:0016705">
    <property type="term" value="F:oxidoreductase activity, acting on paired donors, with incorporation or reduction of molecular oxygen"/>
    <property type="evidence" value="ECO:0007669"/>
    <property type="project" value="InterPro"/>
</dbReference>
<keyword evidence="8" id="KW-1185">Reference proteome</keyword>
<keyword evidence="2" id="KW-0349">Heme</keyword>
<dbReference type="SUPFAM" id="SSF48264">
    <property type="entry name" value="Cytochrome P450"/>
    <property type="match status" value="1"/>
</dbReference>
<dbReference type="PRINTS" id="PR00385">
    <property type="entry name" value="P450"/>
</dbReference>
<comment type="similarity">
    <text evidence="1">Belongs to the cytochrome P450 family.</text>
</comment>
<dbReference type="OrthoDB" id="1470350at2759"/>
<organism evidence="7 8">
    <name type="scientific">Fragilariopsis cylindrus CCMP1102</name>
    <dbReference type="NCBI Taxonomy" id="635003"/>
    <lineage>
        <taxon>Eukaryota</taxon>
        <taxon>Sar</taxon>
        <taxon>Stramenopiles</taxon>
        <taxon>Ochrophyta</taxon>
        <taxon>Bacillariophyta</taxon>
        <taxon>Bacillariophyceae</taxon>
        <taxon>Bacillariophycidae</taxon>
        <taxon>Bacillariales</taxon>
        <taxon>Bacillariaceae</taxon>
        <taxon>Fragilariopsis</taxon>
    </lineage>
</organism>
<evidence type="ECO:0000256" key="2">
    <source>
        <dbReference type="ARBA" id="ARBA00022617"/>
    </source>
</evidence>
<dbReference type="Pfam" id="PF00067">
    <property type="entry name" value="p450"/>
    <property type="match status" value="1"/>
</dbReference>
<dbReference type="KEGG" id="fcy:FRACYDRAFT_196248"/>
<evidence type="ECO:0000313" key="8">
    <source>
        <dbReference type="Proteomes" id="UP000095751"/>
    </source>
</evidence>
<evidence type="ECO:0000313" key="7">
    <source>
        <dbReference type="EMBL" id="OEU08586.1"/>
    </source>
</evidence>
<evidence type="ECO:0000256" key="4">
    <source>
        <dbReference type="ARBA" id="ARBA00023002"/>
    </source>
</evidence>
<evidence type="ECO:0000256" key="5">
    <source>
        <dbReference type="ARBA" id="ARBA00023004"/>
    </source>
</evidence>
<dbReference type="InterPro" id="IPR050196">
    <property type="entry name" value="Cytochrome_P450_Monoox"/>
</dbReference>
<name>A0A1E7ERW5_9STRA</name>
<sequence>ITIMVAGHETTAATLGFLLAELAHNPECMAKAVKEIASVLGDRSSPNYEDISRLIYIDAYFKEALRMNPSCSEFGT</sequence>
<reference evidence="7 8" key="1">
    <citation type="submission" date="2016-09" db="EMBL/GenBank/DDBJ databases">
        <title>Extensive genetic diversity and differential bi-allelic expression allows diatom success in the polar Southern Ocean.</title>
        <authorList>
            <consortium name="DOE Joint Genome Institute"/>
            <person name="Mock T."/>
            <person name="Otillar R.P."/>
            <person name="Strauss J."/>
            <person name="Dupont C."/>
            <person name="Frickenhaus S."/>
            <person name="Maumus F."/>
            <person name="Mcmullan M."/>
            <person name="Sanges R."/>
            <person name="Schmutz J."/>
            <person name="Toseland A."/>
            <person name="Valas R."/>
            <person name="Veluchamy A."/>
            <person name="Ward B.J."/>
            <person name="Allen A."/>
            <person name="Barry K."/>
            <person name="Falciatore A."/>
            <person name="Ferrante M."/>
            <person name="Fortunato A.E."/>
            <person name="Gloeckner G."/>
            <person name="Gruber A."/>
            <person name="Hipkin R."/>
            <person name="Janech M."/>
            <person name="Kroth P."/>
            <person name="Leese F."/>
            <person name="Lindquist E."/>
            <person name="Lyon B.R."/>
            <person name="Martin J."/>
            <person name="Mayer C."/>
            <person name="Parker M."/>
            <person name="Quesneville H."/>
            <person name="Raymond J."/>
            <person name="Uhlig C."/>
            <person name="Valentin K.U."/>
            <person name="Worden A.Z."/>
            <person name="Armbrust E.V."/>
            <person name="Bowler C."/>
            <person name="Green B."/>
            <person name="Moulton V."/>
            <person name="Van Oosterhout C."/>
            <person name="Grigoriev I."/>
        </authorList>
    </citation>
    <scope>NUCLEOTIDE SEQUENCE [LARGE SCALE GENOMIC DNA]</scope>
    <source>
        <strain evidence="7 8">CCMP1102</strain>
    </source>
</reference>
<dbReference type="InParanoid" id="A0A1E7ERW5"/>
<dbReference type="GO" id="GO:0004497">
    <property type="term" value="F:monooxygenase activity"/>
    <property type="evidence" value="ECO:0007669"/>
    <property type="project" value="UniProtKB-KW"/>
</dbReference>
<dbReference type="EMBL" id="KV784379">
    <property type="protein sequence ID" value="OEU08586.1"/>
    <property type="molecule type" value="Genomic_DNA"/>
</dbReference>